<organism evidence="1 2">
    <name type="scientific">Oryza sativa subsp. japonica</name>
    <name type="common">Rice</name>
    <dbReference type="NCBI Taxonomy" id="39947"/>
    <lineage>
        <taxon>Eukaryota</taxon>
        <taxon>Viridiplantae</taxon>
        <taxon>Streptophyta</taxon>
        <taxon>Embryophyta</taxon>
        <taxon>Tracheophyta</taxon>
        <taxon>Spermatophyta</taxon>
        <taxon>Magnoliopsida</taxon>
        <taxon>Liliopsida</taxon>
        <taxon>Poales</taxon>
        <taxon>Poaceae</taxon>
        <taxon>BOP clade</taxon>
        <taxon>Oryzoideae</taxon>
        <taxon>Oryzeae</taxon>
        <taxon>Oryzinae</taxon>
        <taxon>Oryza</taxon>
        <taxon>Oryza sativa</taxon>
    </lineage>
</organism>
<dbReference type="PaxDb" id="39947-A0A0P0XMK9"/>
<feature type="non-terminal residue" evidence="1">
    <location>
        <position position="1"/>
    </location>
</feature>
<reference evidence="1 2" key="2">
    <citation type="journal article" date="2013" name="Plant Cell Physiol.">
        <title>Rice Annotation Project Database (RAP-DB): an integrative and interactive database for rice genomics.</title>
        <authorList>
            <person name="Sakai H."/>
            <person name="Lee S.S."/>
            <person name="Tanaka T."/>
            <person name="Numa H."/>
            <person name="Kim J."/>
            <person name="Kawahara Y."/>
            <person name="Wakimoto H."/>
            <person name="Yang C.C."/>
            <person name="Iwamoto M."/>
            <person name="Abe T."/>
            <person name="Yamada Y."/>
            <person name="Muto A."/>
            <person name="Inokuchi H."/>
            <person name="Ikemura T."/>
            <person name="Matsumoto T."/>
            <person name="Sasaki T."/>
            <person name="Itoh T."/>
        </authorList>
    </citation>
    <scope>NUCLEOTIDE SEQUENCE [LARGE SCALE GENOMIC DNA]</scope>
    <source>
        <strain evidence="2">cv. Nipponbare</strain>
    </source>
</reference>
<gene>
    <name evidence="1" type="ordered locus">Os09g0366101</name>
    <name evidence="1" type="ORF">OSNPB_090366101</name>
</gene>
<dbReference type="Proteomes" id="UP000059680">
    <property type="component" value="Chromosome 9"/>
</dbReference>
<evidence type="ECO:0000313" key="1">
    <source>
        <dbReference type="EMBL" id="BAT07734.1"/>
    </source>
</evidence>
<dbReference type="Gramene" id="Os09t0366101-00">
    <property type="protein sequence ID" value="Os09t0366101-00"/>
    <property type="gene ID" value="Os09g0366101"/>
</dbReference>
<evidence type="ECO:0000313" key="2">
    <source>
        <dbReference type="Proteomes" id="UP000059680"/>
    </source>
</evidence>
<proteinExistence type="predicted"/>
<dbReference type="AlphaFoldDB" id="A0A0P0XMK9"/>
<dbReference type="EMBL" id="AP014965">
    <property type="protein sequence ID" value="BAT07734.1"/>
    <property type="molecule type" value="Genomic_DNA"/>
</dbReference>
<keyword evidence="2" id="KW-1185">Reference proteome</keyword>
<accession>A0A0P0XMK9</accession>
<reference evidence="2" key="1">
    <citation type="journal article" date="2005" name="Nature">
        <title>The map-based sequence of the rice genome.</title>
        <authorList>
            <consortium name="International rice genome sequencing project (IRGSP)"/>
            <person name="Matsumoto T."/>
            <person name="Wu J."/>
            <person name="Kanamori H."/>
            <person name="Katayose Y."/>
            <person name="Fujisawa M."/>
            <person name="Namiki N."/>
            <person name="Mizuno H."/>
            <person name="Yamamoto K."/>
            <person name="Antonio B.A."/>
            <person name="Baba T."/>
            <person name="Sakata K."/>
            <person name="Nagamura Y."/>
            <person name="Aoki H."/>
            <person name="Arikawa K."/>
            <person name="Arita K."/>
            <person name="Bito T."/>
            <person name="Chiden Y."/>
            <person name="Fujitsuka N."/>
            <person name="Fukunaka R."/>
            <person name="Hamada M."/>
            <person name="Harada C."/>
            <person name="Hayashi A."/>
            <person name="Hijishita S."/>
            <person name="Honda M."/>
            <person name="Hosokawa S."/>
            <person name="Ichikawa Y."/>
            <person name="Idonuma A."/>
            <person name="Iijima M."/>
            <person name="Ikeda M."/>
            <person name="Ikeno M."/>
            <person name="Ito K."/>
            <person name="Ito S."/>
            <person name="Ito T."/>
            <person name="Ito Y."/>
            <person name="Ito Y."/>
            <person name="Iwabuchi A."/>
            <person name="Kamiya K."/>
            <person name="Karasawa W."/>
            <person name="Kurita K."/>
            <person name="Katagiri S."/>
            <person name="Kikuta A."/>
            <person name="Kobayashi H."/>
            <person name="Kobayashi N."/>
            <person name="Machita K."/>
            <person name="Maehara T."/>
            <person name="Masukawa M."/>
            <person name="Mizubayashi T."/>
            <person name="Mukai Y."/>
            <person name="Nagasaki H."/>
            <person name="Nagata Y."/>
            <person name="Naito S."/>
            <person name="Nakashima M."/>
            <person name="Nakama Y."/>
            <person name="Nakamichi Y."/>
            <person name="Nakamura M."/>
            <person name="Meguro A."/>
            <person name="Negishi M."/>
            <person name="Ohta I."/>
            <person name="Ohta T."/>
            <person name="Okamoto M."/>
            <person name="Ono N."/>
            <person name="Saji S."/>
            <person name="Sakaguchi M."/>
            <person name="Sakai K."/>
            <person name="Shibata M."/>
            <person name="Shimokawa T."/>
            <person name="Song J."/>
            <person name="Takazaki Y."/>
            <person name="Terasawa K."/>
            <person name="Tsugane M."/>
            <person name="Tsuji K."/>
            <person name="Ueda S."/>
            <person name="Waki K."/>
            <person name="Yamagata H."/>
            <person name="Yamamoto M."/>
            <person name="Yamamoto S."/>
            <person name="Yamane H."/>
            <person name="Yoshiki S."/>
            <person name="Yoshihara R."/>
            <person name="Yukawa K."/>
            <person name="Zhong H."/>
            <person name="Yano M."/>
            <person name="Yuan Q."/>
            <person name="Ouyang S."/>
            <person name="Liu J."/>
            <person name="Jones K.M."/>
            <person name="Gansberger K."/>
            <person name="Moffat K."/>
            <person name="Hill J."/>
            <person name="Bera J."/>
            <person name="Fadrosh D."/>
            <person name="Jin S."/>
            <person name="Johri S."/>
            <person name="Kim M."/>
            <person name="Overton L."/>
            <person name="Reardon M."/>
            <person name="Tsitrin T."/>
            <person name="Vuong H."/>
            <person name="Weaver B."/>
            <person name="Ciecko A."/>
            <person name="Tallon L."/>
            <person name="Jackson J."/>
            <person name="Pai G."/>
            <person name="Aken S.V."/>
            <person name="Utterback T."/>
            <person name="Reidmuller S."/>
            <person name="Feldblyum T."/>
            <person name="Hsiao J."/>
            <person name="Zismann V."/>
            <person name="Iobst S."/>
            <person name="de Vazeille A.R."/>
            <person name="Buell C.R."/>
            <person name="Ying K."/>
            <person name="Li Y."/>
            <person name="Lu T."/>
            <person name="Huang Y."/>
            <person name="Zhao Q."/>
            <person name="Feng Q."/>
            <person name="Zhang L."/>
            <person name="Zhu J."/>
            <person name="Weng Q."/>
            <person name="Mu J."/>
            <person name="Lu Y."/>
            <person name="Fan D."/>
            <person name="Liu Y."/>
            <person name="Guan J."/>
            <person name="Zhang Y."/>
            <person name="Yu S."/>
            <person name="Liu X."/>
            <person name="Zhang Y."/>
            <person name="Hong G."/>
            <person name="Han B."/>
            <person name="Choisne N."/>
            <person name="Demange N."/>
            <person name="Orjeda G."/>
            <person name="Samain S."/>
            <person name="Cattolico L."/>
            <person name="Pelletier E."/>
            <person name="Couloux A."/>
            <person name="Segurens B."/>
            <person name="Wincker P."/>
            <person name="D'Hont A."/>
            <person name="Scarpelli C."/>
            <person name="Weissenbach J."/>
            <person name="Salanoubat M."/>
            <person name="Quetier F."/>
            <person name="Yu Y."/>
            <person name="Kim H.R."/>
            <person name="Rambo T."/>
            <person name="Currie J."/>
            <person name="Collura K."/>
            <person name="Luo M."/>
            <person name="Yang T."/>
            <person name="Ammiraju J.S.S."/>
            <person name="Engler F."/>
            <person name="Soderlund C."/>
            <person name="Wing R.A."/>
            <person name="Palmer L.E."/>
            <person name="de la Bastide M."/>
            <person name="Spiegel L."/>
            <person name="Nascimento L."/>
            <person name="Zutavern T."/>
            <person name="O'Shaughnessy A."/>
            <person name="Dike S."/>
            <person name="Dedhia N."/>
            <person name="Preston R."/>
            <person name="Balija V."/>
            <person name="McCombie W.R."/>
            <person name="Chow T."/>
            <person name="Chen H."/>
            <person name="Chung M."/>
            <person name="Chen C."/>
            <person name="Shaw J."/>
            <person name="Wu H."/>
            <person name="Hsiao K."/>
            <person name="Chao Y."/>
            <person name="Chu M."/>
            <person name="Cheng C."/>
            <person name="Hour A."/>
            <person name="Lee P."/>
            <person name="Lin S."/>
            <person name="Lin Y."/>
            <person name="Liou J."/>
            <person name="Liu S."/>
            <person name="Hsing Y."/>
            <person name="Raghuvanshi S."/>
            <person name="Mohanty A."/>
            <person name="Bharti A.K."/>
            <person name="Gaur A."/>
            <person name="Gupta V."/>
            <person name="Kumar D."/>
            <person name="Ravi V."/>
            <person name="Vij S."/>
            <person name="Kapur A."/>
            <person name="Khurana P."/>
            <person name="Khurana P."/>
            <person name="Khurana J.P."/>
            <person name="Tyagi A.K."/>
            <person name="Gaikwad K."/>
            <person name="Singh A."/>
            <person name="Dalal V."/>
            <person name="Srivastava S."/>
            <person name="Dixit A."/>
            <person name="Pal A.K."/>
            <person name="Ghazi I.A."/>
            <person name="Yadav M."/>
            <person name="Pandit A."/>
            <person name="Bhargava A."/>
            <person name="Sureshbabu K."/>
            <person name="Batra K."/>
            <person name="Sharma T.R."/>
            <person name="Mohapatra T."/>
            <person name="Singh N.K."/>
            <person name="Messing J."/>
            <person name="Nelson A.B."/>
            <person name="Fuks G."/>
            <person name="Kavchok S."/>
            <person name="Keizer G."/>
            <person name="Linton E."/>
            <person name="Llaca V."/>
            <person name="Song R."/>
            <person name="Tanyolac B."/>
            <person name="Young S."/>
            <person name="Ho-Il K."/>
            <person name="Hahn J.H."/>
            <person name="Sangsakoo G."/>
            <person name="Vanavichit A."/>
            <person name="de Mattos Luiz.A.T."/>
            <person name="Zimmer P.D."/>
            <person name="Malone G."/>
            <person name="Dellagostin O."/>
            <person name="de Oliveira A.C."/>
            <person name="Bevan M."/>
            <person name="Bancroft I."/>
            <person name="Minx P."/>
            <person name="Cordum H."/>
            <person name="Wilson R."/>
            <person name="Cheng Z."/>
            <person name="Jin W."/>
            <person name="Jiang J."/>
            <person name="Leong S.A."/>
            <person name="Iwama H."/>
            <person name="Gojobori T."/>
            <person name="Itoh T."/>
            <person name="Niimura Y."/>
            <person name="Fujii Y."/>
            <person name="Habara T."/>
            <person name="Sakai H."/>
            <person name="Sato Y."/>
            <person name="Wilson G."/>
            <person name="Kumar K."/>
            <person name="McCouch S."/>
            <person name="Juretic N."/>
            <person name="Hoen D."/>
            <person name="Wright S."/>
            <person name="Bruskiewich R."/>
            <person name="Bureau T."/>
            <person name="Miyao A."/>
            <person name="Hirochika H."/>
            <person name="Nishikawa T."/>
            <person name="Kadowaki K."/>
            <person name="Sugiura M."/>
            <person name="Burr B."/>
            <person name="Sasaki T."/>
        </authorList>
    </citation>
    <scope>NUCLEOTIDE SEQUENCE [LARGE SCALE GENOMIC DNA]</scope>
    <source>
        <strain evidence="2">cv. Nipponbare</strain>
    </source>
</reference>
<dbReference type="InParanoid" id="A0A0P0XMK9"/>
<reference evidence="1 2" key="3">
    <citation type="journal article" date="2013" name="Rice">
        <title>Improvement of the Oryza sativa Nipponbare reference genome using next generation sequence and optical map data.</title>
        <authorList>
            <person name="Kawahara Y."/>
            <person name="de la Bastide M."/>
            <person name="Hamilton J.P."/>
            <person name="Kanamori H."/>
            <person name="McCombie W.R."/>
            <person name="Ouyang S."/>
            <person name="Schwartz D.C."/>
            <person name="Tanaka T."/>
            <person name="Wu J."/>
            <person name="Zhou S."/>
            <person name="Childs K.L."/>
            <person name="Davidson R.M."/>
            <person name="Lin H."/>
            <person name="Quesada-Ocampo L."/>
            <person name="Vaillancourt B."/>
            <person name="Sakai H."/>
            <person name="Lee S.S."/>
            <person name="Kim J."/>
            <person name="Numa H."/>
            <person name="Itoh T."/>
            <person name="Buell C.R."/>
            <person name="Matsumoto T."/>
        </authorList>
    </citation>
    <scope>NUCLEOTIDE SEQUENCE [LARGE SCALE GENOMIC DNA]</scope>
    <source>
        <strain evidence="2">cv. Nipponbare</strain>
    </source>
</reference>
<protein>
    <submittedName>
        <fullName evidence="1">Os09g0366101 protein</fullName>
    </submittedName>
</protein>
<name>A0A0P0XMK9_ORYSJ</name>
<sequence length="322" mass="34222">AAPGFAAAHDLRRQLADALDALLEDDAHAHEEVRLDVAVERPHAGVVRPEPERRPPERVHRHRVLHDWVPEVVRRRVHRRVEPAGAVAEHPEVVAVEVPRVRLAAVRRQHVGVLEHDVDDGAEPEPVRRVAGGGVGVPLHGVHVERGGAGVRLRRRALVEGAEEPALHGDEVRRVRQREGDVVERPLDLPADLVLRVEQQDGAVGGRRRGHGVRRVRDGGEALADAVGGVVPRRAGGRRRGRAGAGAVAAAAVVGEDGGAGGGGRLAADDVGGEPVVAVGVLVGGDEDGVGLAGVDVEVLHHERLHVVTVGLHHRHLVPLRN</sequence>